<dbReference type="InterPro" id="IPR050898">
    <property type="entry name" value="Plant_acyltransferase"/>
</dbReference>
<evidence type="ECO:0000256" key="2">
    <source>
        <dbReference type="ARBA" id="ARBA00022679"/>
    </source>
</evidence>
<feature type="compositionally biased region" description="Low complexity" evidence="3">
    <location>
        <begin position="294"/>
        <end position="303"/>
    </location>
</feature>
<proteinExistence type="inferred from homology"/>
<dbReference type="AlphaFoldDB" id="A0A4U6U6A2"/>
<dbReference type="InterPro" id="IPR023213">
    <property type="entry name" value="CAT-like_dom_sf"/>
</dbReference>
<organism evidence="4 5">
    <name type="scientific">Setaria viridis</name>
    <name type="common">Green bristlegrass</name>
    <name type="synonym">Setaria italica subsp. viridis</name>
    <dbReference type="NCBI Taxonomy" id="4556"/>
    <lineage>
        <taxon>Eukaryota</taxon>
        <taxon>Viridiplantae</taxon>
        <taxon>Streptophyta</taxon>
        <taxon>Embryophyta</taxon>
        <taxon>Tracheophyta</taxon>
        <taxon>Spermatophyta</taxon>
        <taxon>Magnoliopsida</taxon>
        <taxon>Liliopsida</taxon>
        <taxon>Poales</taxon>
        <taxon>Poaceae</taxon>
        <taxon>PACMAD clade</taxon>
        <taxon>Panicoideae</taxon>
        <taxon>Panicodae</taxon>
        <taxon>Paniceae</taxon>
        <taxon>Cenchrinae</taxon>
        <taxon>Setaria</taxon>
    </lineage>
</organism>
<comment type="similarity">
    <text evidence="1">Belongs to the plant acyltransferase family.</text>
</comment>
<accession>A0A4U6U6A2</accession>
<evidence type="ECO:0000313" key="4">
    <source>
        <dbReference type="EMBL" id="TKW11210.1"/>
    </source>
</evidence>
<dbReference type="Gene3D" id="3.30.559.10">
    <property type="entry name" value="Chloramphenicol acetyltransferase-like domain"/>
    <property type="match status" value="2"/>
</dbReference>
<dbReference type="Proteomes" id="UP000298652">
    <property type="component" value="Chromosome 6"/>
</dbReference>
<dbReference type="PANTHER" id="PTHR31147:SF66">
    <property type="entry name" value="OS05G0315700 PROTEIN"/>
    <property type="match status" value="1"/>
</dbReference>
<feature type="compositionally biased region" description="Basic residues" evidence="3">
    <location>
        <begin position="316"/>
        <end position="338"/>
    </location>
</feature>
<dbReference type="EMBL" id="CM016557">
    <property type="protein sequence ID" value="TKW11210.1"/>
    <property type="molecule type" value="Genomic_DNA"/>
</dbReference>
<dbReference type="Gramene" id="TKW11210">
    <property type="protein sequence ID" value="TKW11210"/>
    <property type="gene ID" value="SEVIR_6G219101v2"/>
</dbReference>
<reference evidence="4" key="1">
    <citation type="submission" date="2019-03" db="EMBL/GenBank/DDBJ databases">
        <title>WGS assembly of Setaria viridis.</title>
        <authorList>
            <person name="Huang P."/>
            <person name="Jenkins J."/>
            <person name="Grimwood J."/>
            <person name="Barry K."/>
            <person name="Healey A."/>
            <person name="Mamidi S."/>
            <person name="Sreedasyam A."/>
            <person name="Shu S."/>
            <person name="Feldman M."/>
            <person name="Wu J."/>
            <person name="Yu Y."/>
            <person name="Chen C."/>
            <person name="Johnson J."/>
            <person name="Rokhsar D."/>
            <person name="Baxter I."/>
            <person name="Schmutz J."/>
            <person name="Brutnell T."/>
            <person name="Kellogg E."/>
        </authorList>
    </citation>
    <scope>NUCLEOTIDE SEQUENCE [LARGE SCALE GENOMIC DNA]</scope>
</reference>
<dbReference type="PANTHER" id="PTHR31147">
    <property type="entry name" value="ACYL TRANSFERASE 4"/>
    <property type="match status" value="1"/>
</dbReference>
<evidence type="ECO:0000256" key="1">
    <source>
        <dbReference type="ARBA" id="ARBA00009861"/>
    </source>
</evidence>
<feature type="region of interest" description="Disordered" evidence="3">
    <location>
        <begin position="259"/>
        <end position="370"/>
    </location>
</feature>
<keyword evidence="2" id="KW-0808">Transferase</keyword>
<dbReference type="Pfam" id="PF02458">
    <property type="entry name" value="Transferase"/>
    <property type="match status" value="1"/>
</dbReference>
<dbReference type="GO" id="GO:0016747">
    <property type="term" value="F:acyltransferase activity, transferring groups other than amino-acyl groups"/>
    <property type="evidence" value="ECO:0007669"/>
    <property type="project" value="UniProtKB-ARBA"/>
</dbReference>
<keyword evidence="5" id="KW-1185">Reference proteome</keyword>
<feature type="compositionally biased region" description="Gly residues" evidence="3">
    <location>
        <begin position="268"/>
        <end position="282"/>
    </location>
</feature>
<evidence type="ECO:0000313" key="5">
    <source>
        <dbReference type="Proteomes" id="UP000298652"/>
    </source>
</evidence>
<feature type="compositionally biased region" description="Low complexity" evidence="3">
    <location>
        <begin position="361"/>
        <end position="370"/>
    </location>
</feature>
<evidence type="ECO:0000256" key="3">
    <source>
        <dbReference type="SAM" id="MobiDB-lite"/>
    </source>
</evidence>
<sequence>MVNHGRPGPRAGHPGRRRRGARALLPARRAAQGARGPCTGEGVLLVEADADVRLEHIGNAVHPPLPCLDELLFDVPGSSAIVNSPLLLFVVAVRLNHVMADAQGLLQFLEAVAELARGVAVPAMQPVWERHLLMARDPPRPSFPHPEYNEVPVPPDTNPGAAVPVDANAMARCSFFFGAREITAIKALLPPHLRNRSTTFEILLGFLWKLLTMALAPDDEEEVHVGFVASARGGKSGGLHIPNGYYGNSFALPVAIHGRRAPREPGGPRRGAGPEGQGGSGRGVHPVRGRPHGAARAAQPRGGARVRGVRPDQGRVRRPRLRVGQARVRRRGERRTHPRVLQLPRARQERRQRGRRRRADVAAGPRHGQV</sequence>
<gene>
    <name evidence="4" type="ORF">SEVIR_6G219101v2</name>
</gene>
<feature type="region of interest" description="Disordered" evidence="3">
    <location>
        <begin position="1"/>
        <end position="20"/>
    </location>
</feature>
<name>A0A4U6U6A2_SETVI</name>
<protein>
    <submittedName>
        <fullName evidence="4">Uncharacterized protein</fullName>
    </submittedName>
</protein>
<feature type="compositionally biased region" description="Low complexity" evidence="3">
    <location>
        <begin position="1"/>
        <end position="12"/>
    </location>
</feature>